<name>A0A6B9ZAN9_9BACT</name>
<accession>A0A6B9ZAN9</accession>
<dbReference type="AlphaFoldDB" id="A0A6B9ZAN9"/>
<dbReference type="EMBL" id="CP048113">
    <property type="protein sequence ID" value="QHS58374.1"/>
    <property type="molecule type" value="Genomic_DNA"/>
</dbReference>
<gene>
    <name evidence="1" type="ORF">GWR21_01830</name>
</gene>
<dbReference type="Proteomes" id="UP000476411">
    <property type="component" value="Chromosome"/>
</dbReference>
<dbReference type="NCBIfam" id="NF047593">
    <property type="entry name" value="IS66_ISAeme5_TnpA"/>
    <property type="match status" value="1"/>
</dbReference>
<evidence type="ECO:0008006" key="3">
    <source>
        <dbReference type="Google" id="ProtNLM"/>
    </source>
</evidence>
<organism evidence="1 2">
    <name type="scientific">Chitinophaga agri</name>
    <dbReference type="NCBI Taxonomy" id="2703787"/>
    <lineage>
        <taxon>Bacteria</taxon>
        <taxon>Pseudomonadati</taxon>
        <taxon>Bacteroidota</taxon>
        <taxon>Chitinophagia</taxon>
        <taxon>Chitinophagales</taxon>
        <taxon>Chitinophagaceae</taxon>
        <taxon>Chitinophaga</taxon>
    </lineage>
</organism>
<reference evidence="1 2" key="1">
    <citation type="submission" date="2020-01" db="EMBL/GenBank/DDBJ databases">
        <title>Complete genome sequence of Chitinophaga sp. H33E-04 isolated from quinoa roots.</title>
        <authorList>
            <person name="Weon H.-Y."/>
            <person name="Lee S.A."/>
        </authorList>
    </citation>
    <scope>NUCLEOTIDE SEQUENCE [LARGE SCALE GENOMIC DNA]</scope>
    <source>
        <strain evidence="1 2">H33E-04</strain>
    </source>
</reference>
<evidence type="ECO:0000313" key="1">
    <source>
        <dbReference type="EMBL" id="QHS58374.1"/>
    </source>
</evidence>
<keyword evidence="2" id="KW-1185">Reference proteome</keyword>
<evidence type="ECO:0000313" key="2">
    <source>
        <dbReference type="Proteomes" id="UP000476411"/>
    </source>
</evidence>
<sequence>MQPSINSTIRSFTISEKKNIAMQWSQSNVKMQVFCDNHGITVSMLKNWRKQFATPAKIPRRKHFIQLTPSKASIPDIALPFAEVISLSGNRIIFHSAVNTDMLKELLNSK</sequence>
<protein>
    <recommendedName>
        <fullName evidence="3">Transposase</fullName>
    </recommendedName>
</protein>
<proteinExistence type="predicted"/>
<dbReference type="KEGG" id="chih:GWR21_01830"/>
<dbReference type="RefSeq" id="WP_162330079.1">
    <property type="nucleotide sequence ID" value="NZ_CP048113.1"/>
</dbReference>